<dbReference type="SUPFAM" id="SSF53448">
    <property type="entry name" value="Nucleotide-diphospho-sugar transferases"/>
    <property type="match status" value="1"/>
</dbReference>
<dbReference type="Pfam" id="PF04488">
    <property type="entry name" value="Gly_transf_sug"/>
    <property type="match status" value="1"/>
</dbReference>
<dbReference type="InParanoid" id="A0A1E7EUG4"/>
<dbReference type="AlphaFoldDB" id="A0A1E7EUG4"/>
<dbReference type="InterPro" id="IPR029044">
    <property type="entry name" value="Nucleotide-diphossugar_trans"/>
</dbReference>
<dbReference type="InterPro" id="IPR007577">
    <property type="entry name" value="GlycoTrfase_DXD_sugar-bd_CS"/>
</dbReference>
<reference evidence="3 4" key="1">
    <citation type="submission" date="2016-09" db="EMBL/GenBank/DDBJ databases">
        <title>Extensive genetic diversity and differential bi-allelic expression allows diatom success in the polar Southern Ocean.</title>
        <authorList>
            <consortium name="DOE Joint Genome Institute"/>
            <person name="Mock T."/>
            <person name="Otillar R.P."/>
            <person name="Strauss J."/>
            <person name="Dupont C."/>
            <person name="Frickenhaus S."/>
            <person name="Maumus F."/>
            <person name="Mcmullan M."/>
            <person name="Sanges R."/>
            <person name="Schmutz J."/>
            <person name="Toseland A."/>
            <person name="Valas R."/>
            <person name="Veluchamy A."/>
            <person name="Ward B.J."/>
            <person name="Allen A."/>
            <person name="Barry K."/>
            <person name="Falciatore A."/>
            <person name="Ferrante M."/>
            <person name="Fortunato A.E."/>
            <person name="Gloeckner G."/>
            <person name="Gruber A."/>
            <person name="Hipkin R."/>
            <person name="Janech M."/>
            <person name="Kroth P."/>
            <person name="Leese F."/>
            <person name="Lindquist E."/>
            <person name="Lyon B.R."/>
            <person name="Martin J."/>
            <person name="Mayer C."/>
            <person name="Parker M."/>
            <person name="Quesneville H."/>
            <person name="Raymond J."/>
            <person name="Uhlig C."/>
            <person name="Valentin K.U."/>
            <person name="Worden A.Z."/>
            <person name="Armbrust E.V."/>
            <person name="Bowler C."/>
            <person name="Green B."/>
            <person name="Moulton V."/>
            <person name="Van Oosterhout C."/>
            <person name="Grigoriev I."/>
        </authorList>
    </citation>
    <scope>NUCLEOTIDE SEQUENCE [LARGE SCALE GENOMIC DNA]</scope>
    <source>
        <strain evidence="3 4">CCMP1102</strain>
    </source>
</reference>
<keyword evidence="1" id="KW-0808">Transferase</keyword>
<dbReference type="PANTHER" id="PTHR32385:SF15">
    <property type="entry name" value="INOSITOL PHOSPHOCERAMIDE MANNOSYLTRANSFERASE 1"/>
    <property type="match status" value="1"/>
</dbReference>
<proteinExistence type="predicted"/>
<name>A0A1E7EUG4_9STRA</name>
<sequence length="376" mass="42752">MKTPRWYGPGCCGFKLGACAASIIWLIMGNFCFIGDNLQLPKTENEQTVSVKVAAERVDVNGEDSLRIWAFVHDSNRMAPVILLNLRTWRHHNPNMDIVIVNDTTVRNYIPDLPDEFFRLYPAAKSDAFRAAIIYYYGGFYADLDILVMESLSSMVDLLQTHDIVSYTSTDDPKCQDHFSSNFHGGKRGNPFSAVWWDNIKEKITRVCDVGEMAENKVCCHAKDQLNPRECHIPWGHLEHLKIPSQDHDLSPKSLVNVTSSTRACLSGKQAFDVSLVDIGPELFWRPWPYSYNGVQCKRVGDNMHCTGTKQRTVENFFGRKAYHLFFTGCSDKMMSKEELLGGDLLLSHIYRQSLGIPDPDLKYEQQHSDQANVCK</sequence>
<keyword evidence="2" id="KW-0812">Transmembrane</keyword>
<dbReference type="PANTHER" id="PTHR32385">
    <property type="entry name" value="MANNOSYL PHOSPHORYLINOSITOL CERAMIDE SYNTHASE"/>
    <property type="match status" value="1"/>
</dbReference>
<keyword evidence="4" id="KW-1185">Reference proteome</keyword>
<dbReference type="GO" id="GO:0000030">
    <property type="term" value="F:mannosyltransferase activity"/>
    <property type="evidence" value="ECO:0007669"/>
    <property type="project" value="TreeGrafter"/>
</dbReference>
<organism evidence="3 4">
    <name type="scientific">Fragilariopsis cylindrus CCMP1102</name>
    <dbReference type="NCBI Taxonomy" id="635003"/>
    <lineage>
        <taxon>Eukaryota</taxon>
        <taxon>Sar</taxon>
        <taxon>Stramenopiles</taxon>
        <taxon>Ochrophyta</taxon>
        <taxon>Bacillariophyta</taxon>
        <taxon>Bacillariophyceae</taxon>
        <taxon>Bacillariophycidae</taxon>
        <taxon>Bacillariales</taxon>
        <taxon>Bacillariaceae</taxon>
        <taxon>Fragilariopsis</taxon>
    </lineage>
</organism>
<dbReference type="KEGG" id="fcy:FRACYDRAFT_248322"/>
<accession>A0A1E7EUG4</accession>
<feature type="transmembrane region" description="Helical" evidence="2">
    <location>
        <begin position="12"/>
        <end position="31"/>
    </location>
</feature>
<dbReference type="GO" id="GO:0016020">
    <property type="term" value="C:membrane"/>
    <property type="evidence" value="ECO:0007669"/>
    <property type="project" value="GOC"/>
</dbReference>
<dbReference type="Gene3D" id="3.90.550.20">
    <property type="match status" value="1"/>
</dbReference>
<evidence type="ECO:0000256" key="1">
    <source>
        <dbReference type="ARBA" id="ARBA00022679"/>
    </source>
</evidence>
<protein>
    <recommendedName>
        <fullName evidence="5">Glycosyltransferase family 32 protein</fullName>
    </recommendedName>
</protein>
<dbReference type="Proteomes" id="UP000095751">
    <property type="component" value="Unassembled WGS sequence"/>
</dbReference>
<dbReference type="EMBL" id="KV784375">
    <property type="protein sequence ID" value="OEU09469.1"/>
    <property type="molecule type" value="Genomic_DNA"/>
</dbReference>
<dbReference type="OrthoDB" id="245563at2759"/>
<keyword evidence="2" id="KW-1133">Transmembrane helix</keyword>
<evidence type="ECO:0000313" key="4">
    <source>
        <dbReference type="Proteomes" id="UP000095751"/>
    </source>
</evidence>
<evidence type="ECO:0000313" key="3">
    <source>
        <dbReference type="EMBL" id="OEU09469.1"/>
    </source>
</evidence>
<evidence type="ECO:0008006" key="5">
    <source>
        <dbReference type="Google" id="ProtNLM"/>
    </source>
</evidence>
<gene>
    <name evidence="3" type="ORF">FRACYDRAFT_248322</name>
</gene>
<keyword evidence="2" id="KW-0472">Membrane</keyword>
<evidence type="ECO:0000256" key="2">
    <source>
        <dbReference type="SAM" id="Phobius"/>
    </source>
</evidence>
<dbReference type="GO" id="GO:0051999">
    <property type="term" value="P:mannosyl-inositol phosphorylceramide biosynthetic process"/>
    <property type="evidence" value="ECO:0007669"/>
    <property type="project" value="TreeGrafter"/>
</dbReference>
<dbReference type="InterPro" id="IPR051706">
    <property type="entry name" value="Glycosyltransferase_domain"/>
</dbReference>